<dbReference type="PANTHER" id="PTHR47073:SF10">
    <property type="entry name" value="NUCLEIC ACID BINDING PROTEIN"/>
    <property type="match status" value="1"/>
</dbReference>
<dbReference type="InterPro" id="IPR043151">
    <property type="entry name" value="BAH_sf"/>
</dbReference>
<evidence type="ECO:0000259" key="1">
    <source>
        <dbReference type="PROSITE" id="PS51038"/>
    </source>
</evidence>
<comment type="caution">
    <text evidence="2">The sequence shown here is derived from an EMBL/GenBank/DDBJ whole genome shotgun (WGS) entry which is preliminary data.</text>
</comment>
<dbReference type="Gene3D" id="2.30.30.490">
    <property type="match status" value="1"/>
</dbReference>
<dbReference type="PANTHER" id="PTHR47073">
    <property type="entry name" value="PROTEIN ANTI-SILENCING 1"/>
    <property type="match status" value="1"/>
</dbReference>
<dbReference type="InterPro" id="IPR001025">
    <property type="entry name" value="BAH_dom"/>
</dbReference>
<dbReference type="AlphaFoldDB" id="A0AAW1GRS6"/>
<name>A0AAW1GRS6_SAPOF</name>
<sequence length="254" mass="29397">MDGEDIVKWGKILAHDGDYKMYRSYTYRGVEYNVYDSVYTFSAGSKETDIGKIMMITETKKVREVKISWFFRPRDICNFLREYKPCWNELFLACGAGKGLSSFVPLEAIIGKCNVICTSKDRRVPLQSKSDIEKADYFFSHAFDVGTRKLLRNLPDTIDCIKVERLLNPLIDEPKPKANVERPRVVIPGSRAEDAERRYSSDQLRTANVKLNEKESDVKEEAFRMLEQPVPENRALKRRKISEADSVYNLKTKE</sequence>
<dbReference type="FunFam" id="2.30.30.490:FF:000017">
    <property type="entry name" value="Bromo-adjacent homology (BAH) domain-containing protein"/>
    <property type="match status" value="1"/>
</dbReference>
<keyword evidence="3" id="KW-1185">Reference proteome</keyword>
<proteinExistence type="predicted"/>
<dbReference type="GO" id="GO:0003723">
    <property type="term" value="F:RNA binding"/>
    <property type="evidence" value="ECO:0007669"/>
    <property type="project" value="TreeGrafter"/>
</dbReference>
<dbReference type="PROSITE" id="PS51038">
    <property type="entry name" value="BAH"/>
    <property type="match status" value="1"/>
</dbReference>
<dbReference type="Proteomes" id="UP001443914">
    <property type="component" value="Unassembled WGS sequence"/>
</dbReference>
<dbReference type="EMBL" id="JBDFQZ010000014">
    <property type="protein sequence ID" value="KAK9666295.1"/>
    <property type="molecule type" value="Genomic_DNA"/>
</dbReference>
<evidence type="ECO:0000313" key="2">
    <source>
        <dbReference type="EMBL" id="KAK9666295.1"/>
    </source>
</evidence>
<dbReference type="Pfam" id="PF01426">
    <property type="entry name" value="BAH"/>
    <property type="match status" value="1"/>
</dbReference>
<evidence type="ECO:0000313" key="3">
    <source>
        <dbReference type="Proteomes" id="UP001443914"/>
    </source>
</evidence>
<accession>A0AAW1GRS6</accession>
<protein>
    <recommendedName>
        <fullName evidence="1">BAH domain-containing protein</fullName>
    </recommendedName>
</protein>
<gene>
    <name evidence="2" type="ORF">RND81_14G175100</name>
</gene>
<reference evidence="2" key="1">
    <citation type="submission" date="2024-03" db="EMBL/GenBank/DDBJ databases">
        <title>WGS assembly of Saponaria officinalis var. Norfolk2.</title>
        <authorList>
            <person name="Jenkins J."/>
            <person name="Shu S."/>
            <person name="Grimwood J."/>
            <person name="Barry K."/>
            <person name="Goodstein D."/>
            <person name="Schmutz J."/>
            <person name="Leebens-Mack J."/>
            <person name="Osbourn A."/>
        </authorList>
    </citation>
    <scope>NUCLEOTIDE SEQUENCE [LARGE SCALE GENOMIC DNA]</scope>
    <source>
        <strain evidence="2">JIC</strain>
    </source>
</reference>
<dbReference type="SMART" id="SM00439">
    <property type="entry name" value="BAH"/>
    <property type="match status" value="1"/>
</dbReference>
<organism evidence="2 3">
    <name type="scientific">Saponaria officinalis</name>
    <name type="common">Common soapwort</name>
    <name type="synonym">Lychnis saponaria</name>
    <dbReference type="NCBI Taxonomy" id="3572"/>
    <lineage>
        <taxon>Eukaryota</taxon>
        <taxon>Viridiplantae</taxon>
        <taxon>Streptophyta</taxon>
        <taxon>Embryophyta</taxon>
        <taxon>Tracheophyta</taxon>
        <taxon>Spermatophyta</taxon>
        <taxon>Magnoliopsida</taxon>
        <taxon>eudicotyledons</taxon>
        <taxon>Gunneridae</taxon>
        <taxon>Pentapetalae</taxon>
        <taxon>Caryophyllales</taxon>
        <taxon>Caryophyllaceae</taxon>
        <taxon>Caryophylleae</taxon>
        <taxon>Saponaria</taxon>
    </lineage>
</organism>
<feature type="domain" description="BAH" evidence="1">
    <location>
        <begin position="30"/>
        <end position="154"/>
    </location>
</feature>
<dbReference type="GO" id="GO:0003682">
    <property type="term" value="F:chromatin binding"/>
    <property type="evidence" value="ECO:0007669"/>
    <property type="project" value="InterPro"/>
</dbReference>